<dbReference type="AlphaFoldDB" id="A0A556QGV7"/>
<evidence type="ECO:0000313" key="4">
    <source>
        <dbReference type="EMBL" id="TSJ75861.1"/>
    </source>
</evidence>
<dbReference type="EMBL" id="VMBG01000003">
    <property type="protein sequence ID" value="TSJ75861.1"/>
    <property type="molecule type" value="Genomic_DNA"/>
</dbReference>
<dbReference type="InterPro" id="IPR051398">
    <property type="entry name" value="Polysacch_Deacetylase"/>
</dbReference>
<protein>
    <submittedName>
        <fullName evidence="4">Polysaccharide deacetylase family protein</fullName>
    </submittedName>
</protein>
<comment type="caution">
    <text evidence="4">The sequence shown here is derived from an EMBL/GenBank/DDBJ whole genome shotgun (WGS) entry which is preliminary data.</text>
</comment>
<dbReference type="PROSITE" id="PS51677">
    <property type="entry name" value="NODB"/>
    <property type="match status" value="1"/>
</dbReference>
<proteinExistence type="predicted"/>
<accession>A0A556QGV7</accession>
<dbReference type="RefSeq" id="WP_144354134.1">
    <property type="nucleotide sequence ID" value="NZ_CBCRVV010000004.1"/>
</dbReference>
<dbReference type="Proteomes" id="UP000315648">
    <property type="component" value="Unassembled WGS sequence"/>
</dbReference>
<gene>
    <name evidence="4" type="ORF">FPL22_16510</name>
</gene>
<dbReference type="Pfam" id="PF01522">
    <property type="entry name" value="Polysacc_deac_1"/>
    <property type="match status" value="1"/>
</dbReference>
<dbReference type="GO" id="GO:0016810">
    <property type="term" value="F:hydrolase activity, acting on carbon-nitrogen (but not peptide) bonds"/>
    <property type="evidence" value="ECO:0007669"/>
    <property type="project" value="InterPro"/>
</dbReference>
<dbReference type="OrthoDB" id="43281at2"/>
<feature type="domain" description="NodB homology" evidence="3">
    <location>
        <begin position="22"/>
        <end position="235"/>
    </location>
</feature>
<evidence type="ECO:0000256" key="1">
    <source>
        <dbReference type="ARBA" id="ARBA00004613"/>
    </source>
</evidence>
<dbReference type="GO" id="GO:0005576">
    <property type="term" value="C:extracellular region"/>
    <property type="evidence" value="ECO:0007669"/>
    <property type="project" value="UniProtKB-SubCell"/>
</dbReference>
<evidence type="ECO:0000259" key="3">
    <source>
        <dbReference type="PROSITE" id="PS51677"/>
    </source>
</evidence>
<dbReference type="GO" id="GO:0005975">
    <property type="term" value="P:carbohydrate metabolic process"/>
    <property type="evidence" value="ECO:0007669"/>
    <property type="project" value="InterPro"/>
</dbReference>
<keyword evidence="5" id="KW-1185">Reference proteome</keyword>
<keyword evidence="2" id="KW-0732">Signal</keyword>
<name>A0A556QGV7_9BACT</name>
<evidence type="ECO:0000313" key="5">
    <source>
        <dbReference type="Proteomes" id="UP000315648"/>
    </source>
</evidence>
<dbReference type="InterPro" id="IPR011330">
    <property type="entry name" value="Glyco_hydro/deAcase_b/a-brl"/>
</dbReference>
<evidence type="ECO:0000256" key="2">
    <source>
        <dbReference type="ARBA" id="ARBA00022729"/>
    </source>
</evidence>
<dbReference type="SUPFAM" id="SSF88713">
    <property type="entry name" value="Glycoside hydrolase/deacetylase"/>
    <property type="match status" value="1"/>
</dbReference>
<organism evidence="4 5">
    <name type="scientific">Rariglobus hedericola</name>
    <dbReference type="NCBI Taxonomy" id="2597822"/>
    <lineage>
        <taxon>Bacteria</taxon>
        <taxon>Pseudomonadati</taxon>
        <taxon>Verrucomicrobiota</taxon>
        <taxon>Opitutia</taxon>
        <taxon>Opitutales</taxon>
        <taxon>Opitutaceae</taxon>
        <taxon>Rariglobus</taxon>
    </lineage>
</organism>
<dbReference type="InterPro" id="IPR002509">
    <property type="entry name" value="NODB_dom"/>
</dbReference>
<dbReference type="Gene3D" id="3.20.20.370">
    <property type="entry name" value="Glycoside hydrolase/deacetylase"/>
    <property type="match status" value="1"/>
</dbReference>
<dbReference type="CDD" id="cd10967">
    <property type="entry name" value="CE4_GLA_like_6s"/>
    <property type="match status" value="1"/>
</dbReference>
<sequence length="287" mass="31868">MSTDSPRPARIEICRFPAGKRIAVTTSFDDGHTFDRRIVEAFNAWGIKGTFNLNSSKLQRTGKAAVDAPGATRTNLDASEIAELYRGHEVAIHTVTHPWLDRLDASQIATEVLDDRKALEDIVGYPVRGMAYPFGAYDARVIETLRGLGVVYSRTCENAANCFPPSEPLAWASTAHQYASNPTVPERFAALHGNARYSGVFYIWGHAFEFFDKNDWEGIERIYKPLSGHADVWYCTNIELFDYEEARKRVQIAANRATAFNPSALTVTLNVDGKLVDVPPGQLVKLG</sequence>
<reference evidence="4 5" key="1">
    <citation type="submission" date="2019-07" db="EMBL/GenBank/DDBJ databases">
        <title>Description of 53C-WASEF.</title>
        <authorList>
            <person name="Pitt A."/>
            <person name="Hahn M.W."/>
        </authorList>
    </citation>
    <scope>NUCLEOTIDE SEQUENCE [LARGE SCALE GENOMIC DNA]</scope>
    <source>
        <strain evidence="4 5">53C-WASEF</strain>
    </source>
</reference>
<dbReference type="PANTHER" id="PTHR34216:SF3">
    <property type="entry name" value="POLY-BETA-1,6-N-ACETYL-D-GLUCOSAMINE N-DEACETYLASE"/>
    <property type="match status" value="1"/>
</dbReference>
<dbReference type="PANTHER" id="PTHR34216">
    <property type="match status" value="1"/>
</dbReference>
<comment type="subcellular location">
    <subcellularLocation>
        <location evidence="1">Secreted</location>
    </subcellularLocation>
</comment>